<comment type="caution">
    <text evidence="1">The sequence shown here is derived from an EMBL/GenBank/DDBJ whole genome shotgun (WGS) entry which is preliminary data.</text>
</comment>
<organism evidence="1">
    <name type="scientific">marine sediment metagenome</name>
    <dbReference type="NCBI Taxonomy" id="412755"/>
    <lineage>
        <taxon>unclassified sequences</taxon>
        <taxon>metagenomes</taxon>
        <taxon>ecological metagenomes</taxon>
    </lineage>
</organism>
<dbReference type="AlphaFoldDB" id="X1FTW7"/>
<evidence type="ECO:0008006" key="2">
    <source>
        <dbReference type="Google" id="ProtNLM"/>
    </source>
</evidence>
<evidence type="ECO:0000313" key="1">
    <source>
        <dbReference type="EMBL" id="GAH24223.1"/>
    </source>
</evidence>
<dbReference type="SUPFAM" id="SSF51556">
    <property type="entry name" value="Metallo-dependent hydrolases"/>
    <property type="match status" value="1"/>
</dbReference>
<protein>
    <recommendedName>
        <fullName evidence="2">Amidohydrolase-related domain-containing protein</fullName>
    </recommendedName>
</protein>
<dbReference type="InterPro" id="IPR032466">
    <property type="entry name" value="Metal_Hydrolase"/>
</dbReference>
<proteinExistence type="predicted"/>
<name>X1FTW7_9ZZZZ</name>
<dbReference type="Gene3D" id="3.20.20.140">
    <property type="entry name" value="Metal-dependent hydrolases"/>
    <property type="match status" value="1"/>
</dbReference>
<gene>
    <name evidence="1" type="ORF">S01H4_65284</name>
</gene>
<reference evidence="1" key="1">
    <citation type="journal article" date="2014" name="Front. Microbiol.">
        <title>High frequency of phylogenetically diverse reductive dehalogenase-homologous genes in deep subseafloor sedimentary metagenomes.</title>
        <authorList>
            <person name="Kawai M."/>
            <person name="Futagami T."/>
            <person name="Toyoda A."/>
            <person name="Takaki Y."/>
            <person name="Nishi S."/>
            <person name="Hori S."/>
            <person name="Arai W."/>
            <person name="Tsubouchi T."/>
            <person name="Morono Y."/>
            <person name="Uchiyama I."/>
            <person name="Ito T."/>
            <person name="Fujiyama A."/>
            <person name="Inagaki F."/>
            <person name="Takami H."/>
        </authorList>
    </citation>
    <scope>NUCLEOTIDE SEQUENCE</scope>
    <source>
        <strain evidence="1">Expedition CK06-06</strain>
    </source>
</reference>
<dbReference type="EMBL" id="BART01039888">
    <property type="protein sequence ID" value="GAH24223.1"/>
    <property type="molecule type" value="Genomic_DNA"/>
</dbReference>
<sequence>MGIHCTYLTEKDVHLLKKTGTHIAHCPYNFMRQGQTTPLIQWLKGGIENIGLGSDNILHDPFEVMRMSKYLALQYANNVDPYSRIFVPVFFNK</sequence>
<accession>X1FTW7</accession>